<dbReference type="AlphaFoldDB" id="A0A4U3MMG9"/>
<dbReference type="InterPro" id="IPR001647">
    <property type="entry name" value="HTH_TetR"/>
</dbReference>
<name>A0A4U3MMG9_9ACTN</name>
<sequence length="186" mass="20359">MRERWIPDARRNAVADAVGRLLMRGHGTFPGMREIAAEAGVTTGTLQHHFGTKDDLLLFALEHHCRRCADRLRARSEEGARSPRQTLSAIVTELLPLDEERAAETSVAKAFVSRATTDPGFAAHYRAQRKILLDLLGEQFERANTPDPLAAAAILAQAVEGMRTDCLLLGPDAVEVDAVLDRLLVA</sequence>
<dbReference type="InterPro" id="IPR036271">
    <property type="entry name" value="Tet_transcr_reg_TetR-rel_C_sf"/>
</dbReference>
<reference evidence="7 8" key="1">
    <citation type="submission" date="2019-04" db="EMBL/GenBank/DDBJ databases">
        <title>Herbidospora sp. NEAU-GS14.nov., a novel actinomycete isolated from soil.</title>
        <authorList>
            <person name="Han L."/>
        </authorList>
    </citation>
    <scope>NUCLEOTIDE SEQUENCE [LARGE SCALE GENOMIC DNA]</scope>
    <source>
        <strain evidence="7 8">NEAU-GS14</strain>
    </source>
</reference>
<dbReference type="OrthoDB" id="9816296at2"/>
<dbReference type="GO" id="GO:0003700">
    <property type="term" value="F:DNA-binding transcription factor activity"/>
    <property type="evidence" value="ECO:0007669"/>
    <property type="project" value="TreeGrafter"/>
</dbReference>
<dbReference type="Proteomes" id="UP000308705">
    <property type="component" value="Unassembled WGS sequence"/>
</dbReference>
<dbReference type="InterPro" id="IPR009057">
    <property type="entry name" value="Homeodomain-like_sf"/>
</dbReference>
<keyword evidence="3 5" id="KW-0238">DNA-binding</keyword>
<gene>
    <name evidence="7" type="ORF">FDA94_03085</name>
</gene>
<dbReference type="PANTHER" id="PTHR30055:SF234">
    <property type="entry name" value="HTH-TYPE TRANSCRIPTIONAL REGULATOR BETI"/>
    <property type="match status" value="1"/>
</dbReference>
<evidence type="ECO:0000313" key="7">
    <source>
        <dbReference type="EMBL" id="TKK90765.1"/>
    </source>
</evidence>
<dbReference type="Pfam" id="PF13977">
    <property type="entry name" value="TetR_C_6"/>
    <property type="match status" value="1"/>
</dbReference>
<evidence type="ECO:0000256" key="2">
    <source>
        <dbReference type="ARBA" id="ARBA00023015"/>
    </source>
</evidence>
<feature type="DNA-binding region" description="H-T-H motif" evidence="5">
    <location>
        <begin position="31"/>
        <end position="50"/>
    </location>
</feature>
<accession>A0A4U3MMG9</accession>
<proteinExistence type="predicted"/>
<dbReference type="Pfam" id="PF00440">
    <property type="entry name" value="TetR_N"/>
    <property type="match status" value="1"/>
</dbReference>
<dbReference type="Gene3D" id="1.10.357.10">
    <property type="entry name" value="Tetracycline Repressor, domain 2"/>
    <property type="match status" value="1"/>
</dbReference>
<comment type="caution">
    <text evidence="7">The sequence shown here is derived from an EMBL/GenBank/DDBJ whole genome shotgun (WGS) entry which is preliminary data.</text>
</comment>
<dbReference type="EMBL" id="SZQA01000002">
    <property type="protein sequence ID" value="TKK90765.1"/>
    <property type="molecule type" value="Genomic_DNA"/>
</dbReference>
<keyword evidence="8" id="KW-1185">Reference proteome</keyword>
<organism evidence="7 8">
    <name type="scientific">Herbidospora galbida</name>
    <dbReference type="NCBI Taxonomy" id="2575442"/>
    <lineage>
        <taxon>Bacteria</taxon>
        <taxon>Bacillati</taxon>
        <taxon>Actinomycetota</taxon>
        <taxon>Actinomycetes</taxon>
        <taxon>Streptosporangiales</taxon>
        <taxon>Streptosporangiaceae</taxon>
        <taxon>Herbidospora</taxon>
    </lineage>
</organism>
<dbReference type="InterPro" id="IPR050109">
    <property type="entry name" value="HTH-type_TetR-like_transc_reg"/>
</dbReference>
<feature type="domain" description="HTH tetR-type" evidence="6">
    <location>
        <begin position="8"/>
        <end position="68"/>
    </location>
</feature>
<dbReference type="InterPro" id="IPR039538">
    <property type="entry name" value="BetI_C"/>
</dbReference>
<dbReference type="GO" id="GO:0000976">
    <property type="term" value="F:transcription cis-regulatory region binding"/>
    <property type="evidence" value="ECO:0007669"/>
    <property type="project" value="TreeGrafter"/>
</dbReference>
<dbReference type="RefSeq" id="WP_137245507.1">
    <property type="nucleotide sequence ID" value="NZ_SZQA01000002.1"/>
</dbReference>
<protein>
    <submittedName>
        <fullName evidence="7">TetR/AcrR family transcriptional regulator</fullName>
    </submittedName>
</protein>
<keyword evidence="1" id="KW-0678">Repressor</keyword>
<evidence type="ECO:0000313" key="8">
    <source>
        <dbReference type="Proteomes" id="UP000308705"/>
    </source>
</evidence>
<evidence type="ECO:0000256" key="4">
    <source>
        <dbReference type="ARBA" id="ARBA00023163"/>
    </source>
</evidence>
<evidence type="ECO:0000256" key="3">
    <source>
        <dbReference type="ARBA" id="ARBA00023125"/>
    </source>
</evidence>
<keyword evidence="4" id="KW-0804">Transcription</keyword>
<dbReference type="PANTHER" id="PTHR30055">
    <property type="entry name" value="HTH-TYPE TRANSCRIPTIONAL REGULATOR RUTR"/>
    <property type="match status" value="1"/>
</dbReference>
<keyword evidence="2" id="KW-0805">Transcription regulation</keyword>
<dbReference type="SUPFAM" id="SSF48498">
    <property type="entry name" value="Tetracyclin repressor-like, C-terminal domain"/>
    <property type="match status" value="1"/>
</dbReference>
<evidence type="ECO:0000256" key="5">
    <source>
        <dbReference type="PROSITE-ProRule" id="PRU00335"/>
    </source>
</evidence>
<dbReference type="SUPFAM" id="SSF46689">
    <property type="entry name" value="Homeodomain-like"/>
    <property type="match status" value="1"/>
</dbReference>
<evidence type="ECO:0000256" key="1">
    <source>
        <dbReference type="ARBA" id="ARBA00022491"/>
    </source>
</evidence>
<dbReference type="PROSITE" id="PS50977">
    <property type="entry name" value="HTH_TETR_2"/>
    <property type="match status" value="1"/>
</dbReference>
<evidence type="ECO:0000259" key="6">
    <source>
        <dbReference type="PROSITE" id="PS50977"/>
    </source>
</evidence>